<accession>A0A328AI61</accession>
<evidence type="ECO:0000256" key="3">
    <source>
        <dbReference type="ARBA" id="ARBA00023002"/>
    </source>
</evidence>
<dbReference type="Pfam" id="PF05118">
    <property type="entry name" value="Asp_Arg_Hydrox"/>
    <property type="match status" value="1"/>
</dbReference>
<evidence type="ECO:0000256" key="1">
    <source>
        <dbReference type="ARBA" id="ARBA00007730"/>
    </source>
</evidence>
<evidence type="ECO:0000313" key="7">
    <source>
        <dbReference type="Proteomes" id="UP000249254"/>
    </source>
</evidence>
<evidence type="ECO:0000313" key="6">
    <source>
        <dbReference type="EMBL" id="RAK54450.1"/>
    </source>
</evidence>
<dbReference type="SMART" id="SM00028">
    <property type="entry name" value="TPR"/>
    <property type="match status" value="3"/>
</dbReference>
<evidence type="ECO:0000259" key="5">
    <source>
        <dbReference type="Pfam" id="PF05118"/>
    </source>
</evidence>
<sequence>MSVFANRGSADKRVWGRVLGESHVQAIHAPDDVVEQMGAAAKALAAGDAGAARQTLQRVLAKDPRNLPAWLNLAAAARAMNDYDAALGALEGALKLDPRNFFALLGRATLLERMGQAKAAAHAYGVALTQVPPDDRLDPNSRRAVAHARAVHARHVDELEGFIRDSLAAAIGDPGPSAARRASHFIDLTLRKRTNYRQEPVEFFYPGLPAIEFYDRELFPWLAELEAATADIRKELIAVFEEDAQSLVPYIDYPDSVPLDQWAELNRSKQWSAYHLYLYGERVEENCRRTPRTMEAISLIPQPQVPRRSPAAMFSVLQPRTRIPPHTGVANTRLLVHLPLIVPEGCGFRVGGETRPWTEGEAWVFDDTVQHEAWNESDERRTILICDLWSPFLSEVDREIITRVMDAMDVYTETAPSSDL</sequence>
<keyword evidence="2" id="KW-0223">Dioxygenase</keyword>
<dbReference type="SUPFAM" id="SSF48452">
    <property type="entry name" value="TPR-like"/>
    <property type="match status" value="1"/>
</dbReference>
<dbReference type="Pfam" id="PF14559">
    <property type="entry name" value="TPR_19"/>
    <property type="match status" value="1"/>
</dbReference>
<name>A0A328AI61_9CAUL</name>
<comment type="caution">
    <text evidence="6">The sequence shown here is derived from an EMBL/GenBank/DDBJ whole genome shotgun (WGS) entry which is preliminary data.</text>
</comment>
<organism evidence="6 7">
    <name type="scientific">Phenylobacterium soli</name>
    <dbReference type="NCBI Taxonomy" id="2170551"/>
    <lineage>
        <taxon>Bacteria</taxon>
        <taxon>Pseudomonadati</taxon>
        <taxon>Pseudomonadota</taxon>
        <taxon>Alphaproteobacteria</taxon>
        <taxon>Caulobacterales</taxon>
        <taxon>Caulobacteraceae</taxon>
        <taxon>Phenylobacterium</taxon>
    </lineage>
</organism>
<evidence type="ECO:0000256" key="2">
    <source>
        <dbReference type="ARBA" id="ARBA00022964"/>
    </source>
</evidence>
<feature type="domain" description="Aspartyl/asparaginy/proline hydroxylase" evidence="5">
    <location>
        <begin position="229"/>
        <end position="391"/>
    </location>
</feature>
<dbReference type="InterPro" id="IPR019734">
    <property type="entry name" value="TPR_rpt"/>
</dbReference>
<dbReference type="InterPro" id="IPR011990">
    <property type="entry name" value="TPR-like_helical_dom_sf"/>
</dbReference>
<dbReference type="PROSITE" id="PS50005">
    <property type="entry name" value="TPR"/>
    <property type="match status" value="1"/>
</dbReference>
<protein>
    <recommendedName>
        <fullName evidence="5">Aspartyl/asparaginy/proline hydroxylase domain-containing protein</fullName>
    </recommendedName>
</protein>
<reference evidence="7" key="1">
    <citation type="submission" date="2018-05" db="EMBL/GenBank/DDBJ databases">
        <authorList>
            <person name="Li X."/>
        </authorList>
    </citation>
    <scope>NUCLEOTIDE SEQUENCE [LARGE SCALE GENOMIC DNA]</scope>
    <source>
        <strain evidence="7">LX32</strain>
    </source>
</reference>
<comment type="similarity">
    <text evidence="1">Belongs to the aspartyl/asparaginyl beta-hydroxylase family.</text>
</comment>
<dbReference type="PANTHER" id="PTHR46332">
    <property type="entry name" value="ASPARTATE BETA-HYDROXYLASE DOMAIN-CONTAINING PROTEIN 2"/>
    <property type="match status" value="1"/>
</dbReference>
<dbReference type="InterPro" id="IPR051821">
    <property type="entry name" value="Asp/Asn_beta-hydroxylase"/>
</dbReference>
<dbReference type="EMBL" id="QFYQ01000001">
    <property type="protein sequence ID" value="RAK54450.1"/>
    <property type="molecule type" value="Genomic_DNA"/>
</dbReference>
<dbReference type="Proteomes" id="UP000249254">
    <property type="component" value="Unassembled WGS sequence"/>
</dbReference>
<dbReference type="InterPro" id="IPR027443">
    <property type="entry name" value="IPNS-like_sf"/>
</dbReference>
<dbReference type="PANTHER" id="PTHR46332:SF5">
    <property type="entry name" value="ASPARTATE BETA-HYDROXYLASE DOMAIN CONTAINING 2"/>
    <property type="match status" value="1"/>
</dbReference>
<keyword evidence="4" id="KW-0802">TPR repeat</keyword>
<dbReference type="GO" id="GO:0016020">
    <property type="term" value="C:membrane"/>
    <property type="evidence" value="ECO:0007669"/>
    <property type="project" value="TreeGrafter"/>
</dbReference>
<dbReference type="GO" id="GO:0051213">
    <property type="term" value="F:dioxygenase activity"/>
    <property type="evidence" value="ECO:0007669"/>
    <property type="project" value="UniProtKB-KW"/>
</dbReference>
<gene>
    <name evidence="6" type="ORF">DJ017_07890</name>
</gene>
<feature type="repeat" description="TPR" evidence="4">
    <location>
        <begin position="67"/>
        <end position="100"/>
    </location>
</feature>
<keyword evidence="7" id="KW-1185">Reference proteome</keyword>
<dbReference type="AlphaFoldDB" id="A0A328AI61"/>
<dbReference type="Gene3D" id="1.25.40.10">
    <property type="entry name" value="Tetratricopeptide repeat domain"/>
    <property type="match status" value="1"/>
</dbReference>
<keyword evidence="3" id="KW-0560">Oxidoreductase</keyword>
<evidence type="ECO:0000256" key="4">
    <source>
        <dbReference type="PROSITE-ProRule" id="PRU00339"/>
    </source>
</evidence>
<dbReference type="SUPFAM" id="SSF51197">
    <property type="entry name" value="Clavaminate synthase-like"/>
    <property type="match status" value="1"/>
</dbReference>
<proteinExistence type="inferred from homology"/>
<dbReference type="Gene3D" id="2.60.120.330">
    <property type="entry name" value="B-lactam Antibiotic, Isopenicillin N Synthase, Chain"/>
    <property type="match status" value="1"/>
</dbReference>
<dbReference type="InterPro" id="IPR007803">
    <property type="entry name" value="Asp/Arg/Pro-Hydrxlase"/>
</dbReference>